<dbReference type="RefSeq" id="WP_026830793.1">
    <property type="nucleotide sequence ID" value="NZ_JANJYY010000023.1"/>
</dbReference>
<dbReference type="Gene3D" id="3.90.1200.10">
    <property type="match status" value="1"/>
</dbReference>
<dbReference type="EC" id="2.7.1.-" evidence="2"/>
<dbReference type="Proteomes" id="UP001243286">
    <property type="component" value="Unassembled WGS sequence"/>
</dbReference>
<evidence type="ECO:0000313" key="3">
    <source>
        <dbReference type="Proteomes" id="UP001243286"/>
    </source>
</evidence>
<proteinExistence type="predicted"/>
<sequence>MDPIEQMLREQPEFQGIVVWERIKNRYSRHPKYVLQQNGRTSIVHVAPRETFERKRAEFTWLQRMKQEGLPVPEPFAVKQLPSICYVWYGFLSGQTVKKTLPLLQETAYGMGQEAGRLLRRLHQYAAPADVNPWYGRCLDKHQRYVRLYEQGPIRLKADEAILSLIKERRHLVKGRPNHFQHDDFHLDNLITDGSNLTGVIDFSNYDFGDPWHDFVKLGLFQVADSRPFAVGQIDGYFDGDVPDVFWEVYAVYLAMALFSSLVWTQRHAPEEIGPMTARLESILVEHHHFERARPDWYTSF</sequence>
<dbReference type="PANTHER" id="PTHR41283">
    <property type="entry name" value="AMINOGLYCOSIDE PHOSPHOTRANSFERASE"/>
    <property type="match status" value="1"/>
</dbReference>
<reference evidence="2 3" key="1">
    <citation type="submission" date="2023-04" db="EMBL/GenBank/DDBJ databases">
        <title>Antarctic isolates genomes.</title>
        <authorList>
            <person name="Dimov S.G."/>
        </authorList>
    </citation>
    <scope>NUCLEOTIDE SEQUENCE [LARGE SCALE GENOMIC DNA]</scope>
    <source>
        <strain evidence="2 3">AL19</strain>
    </source>
</reference>
<dbReference type="EMBL" id="JASBQV010000016">
    <property type="protein sequence ID" value="MDI3235468.1"/>
    <property type="molecule type" value="Genomic_DNA"/>
</dbReference>
<comment type="caution">
    <text evidence="2">The sequence shown here is derived from an EMBL/GenBank/DDBJ whole genome shotgun (WGS) entry which is preliminary data.</text>
</comment>
<feature type="domain" description="Aminoglycoside phosphotransferase" evidence="1">
    <location>
        <begin position="26"/>
        <end position="238"/>
    </location>
</feature>
<dbReference type="GO" id="GO:0016740">
    <property type="term" value="F:transferase activity"/>
    <property type="evidence" value="ECO:0007669"/>
    <property type="project" value="UniProtKB-KW"/>
</dbReference>
<gene>
    <name evidence="2" type="ORF">QK289_10645</name>
</gene>
<dbReference type="InterPro" id="IPR002575">
    <property type="entry name" value="Aminoglycoside_PTrfase"/>
</dbReference>
<dbReference type="InterPro" id="IPR011009">
    <property type="entry name" value="Kinase-like_dom_sf"/>
</dbReference>
<dbReference type="Pfam" id="PF01636">
    <property type="entry name" value="APH"/>
    <property type="match status" value="1"/>
</dbReference>
<name>A0ABT6R3R5_9BACL</name>
<dbReference type="SUPFAM" id="SSF56112">
    <property type="entry name" value="Protein kinase-like (PK-like)"/>
    <property type="match status" value="1"/>
</dbReference>
<keyword evidence="3" id="KW-1185">Reference proteome</keyword>
<evidence type="ECO:0000259" key="1">
    <source>
        <dbReference type="Pfam" id="PF01636"/>
    </source>
</evidence>
<evidence type="ECO:0000313" key="2">
    <source>
        <dbReference type="EMBL" id="MDI3235468.1"/>
    </source>
</evidence>
<protein>
    <submittedName>
        <fullName evidence="2">Aminoglycoside phosphotransferase family protein</fullName>
        <ecNumber evidence="2">2.7.1.-</ecNumber>
    </submittedName>
</protein>
<keyword evidence="2" id="KW-0808">Transferase</keyword>
<accession>A0ABT6R3R5</accession>
<organism evidence="2 3">
    <name type="scientific">Exiguobacterium antarcticum</name>
    <dbReference type="NCBI Taxonomy" id="132920"/>
    <lineage>
        <taxon>Bacteria</taxon>
        <taxon>Bacillati</taxon>
        <taxon>Bacillota</taxon>
        <taxon>Bacilli</taxon>
        <taxon>Bacillales</taxon>
        <taxon>Bacillales Family XII. Incertae Sedis</taxon>
        <taxon>Exiguobacterium</taxon>
    </lineage>
</organism>
<dbReference type="PANTHER" id="PTHR41283:SF1">
    <property type="entry name" value="AMINOGLYCOSIDE PHOSPHOTRANSFERASE DOMAIN-CONTAINING PROTEIN"/>
    <property type="match status" value="1"/>
</dbReference>